<reference evidence="1" key="1">
    <citation type="journal article" date="2015" name="Nature">
        <title>Complex archaea that bridge the gap between prokaryotes and eukaryotes.</title>
        <authorList>
            <person name="Spang A."/>
            <person name="Saw J.H."/>
            <person name="Jorgensen S.L."/>
            <person name="Zaremba-Niedzwiedzka K."/>
            <person name="Martijn J."/>
            <person name="Lind A.E."/>
            <person name="van Eijk R."/>
            <person name="Schleper C."/>
            <person name="Guy L."/>
            <person name="Ettema T.J."/>
        </authorList>
    </citation>
    <scope>NUCLEOTIDE SEQUENCE</scope>
</reference>
<gene>
    <name evidence="1" type="ORF">LCGC14_0144700</name>
</gene>
<evidence type="ECO:0000313" key="1">
    <source>
        <dbReference type="EMBL" id="KKN98790.1"/>
    </source>
</evidence>
<proteinExistence type="predicted"/>
<organism evidence="1">
    <name type="scientific">marine sediment metagenome</name>
    <dbReference type="NCBI Taxonomy" id="412755"/>
    <lineage>
        <taxon>unclassified sequences</taxon>
        <taxon>metagenomes</taxon>
        <taxon>ecological metagenomes</taxon>
    </lineage>
</organism>
<name>A0A0F9V0Q0_9ZZZZ</name>
<accession>A0A0F9V0Q0</accession>
<dbReference type="EMBL" id="LAZR01000050">
    <property type="protein sequence ID" value="KKN98790.1"/>
    <property type="molecule type" value="Genomic_DNA"/>
</dbReference>
<dbReference type="AlphaFoldDB" id="A0A0F9V0Q0"/>
<sequence length="59" mass="6600">MLGGRFFLMNLGFPGGLEDMEGTVRRYFVYDGYIGRAMRLSDAQNMSKPPVCCSSVQQT</sequence>
<comment type="caution">
    <text evidence="1">The sequence shown here is derived from an EMBL/GenBank/DDBJ whole genome shotgun (WGS) entry which is preliminary data.</text>
</comment>
<protein>
    <submittedName>
        <fullName evidence="1">Uncharacterized protein</fullName>
    </submittedName>
</protein>